<feature type="region of interest" description="Disordered" evidence="4">
    <location>
        <begin position="1"/>
        <end position="59"/>
    </location>
</feature>
<name>A0ABQ6LQI5_9RHOB</name>
<evidence type="ECO:0000256" key="1">
    <source>
        <dbReference type="ARBA" id="ARBA00022723"/>
    </source>
</evidence>
<keyword evidence="2" id="KW-0408">Iron</keyword>
<reference evidence="6 7" key="1">
    <citation type="submission" date="2023-04" db="EMBL/GenBank/DDBJ databases">
        <title>Marinoamorphus aggregata gen. nov., sp. Nov., isolate from tissue of brittle star Ophioplocus japonicus.</title>
        <authorList>
            <person name="Kawano K."/>
            <person name="Sawayama S."/>
            <person name="Nakagawa S."/>
        </authorList>
    </citation>
    <scope>NUCLEOTIDE SEQUENCE [LARGE SCALE GENOMIC DNA]</scope>
    <source>
        <strain evidence="6 7">NKW23</strain>
    </source>
</reference>
<feature type="domain" description="Radical SAM core" evidence="5">
    <location>
        <begin position="81"/>
        <end position="318"/>
    </location>
</feature>
<dbReference type="SUPFAM" id="SSF102114">
    <property type="entry name" value="Radical SAM enzymes"/>
    <property type="match status" value="1"/>
</dbReference>
<evidence type="ECO:0000256" key="3">
    <source>
        <dbReference type="ARBA" id="ARBA00023014"/>
    </source>
</evidence>
<dbReference type="RefSeq" id="WP_285671762.1">
    <property type="nucleotide sequence ID" value="NZ_BSYI01000014.1"/>
</dbReference>
<dbReference type="PANTHER" id="PTHR43432">
    <property type="entry name" value="SLR0285 PROTEIN"/>
    <property type="match status" value="1"/>
</dbReference>
<evidence type="ECO:0000259" key="5">
    <source>
        <dbReference type="PROSITE" id="PS51918"/>
    </source>
</evidence>
<keyword evidence="7" id="KW-1185">Reference proteome</keyword>
<dbReference type="Proteomes" id="UP001239909">
    <property type="component" value="Unassembled WGS sequence"/>
</dbReference>
<dbReference type="Pfam" id="PF04055">
    <property type="entry name" value="Radical_SAM"/>
    <property type="match status" value="1"/>
</dbReference>
<dbReference type="SFLD" id="SFLDS00029">
    <property type="entry name" value="Radical_SAM"/>
    <property type="match status" value="1"/>
</dbReference>
<dbReference type="InterPro" id="IPR007197">
    <property type="entry name" value="rSAM"/>
</dbReference>
<proteinExistence type="predicted"/>
<accession>A0ABQ6LQI5</accession>
<dbReference type="InterPro" id="IPR040086">
    <property type="entry name" value="MJ0683-like"/>
</dbReference>
<dbReference type="EMBL" id="BSYI01000014">
    <property type="protein sequence ID" value="GMG82971.1"/>
    <property type="molecule type" value="Genomic_DNA"/>
</dbReference>
<keyword evidence="1" id="KW-0479">Metal-binding</keyword>
<dbReference type="PANTHER" id="PTHR43432:SF3">
    <property type="entry name" value="SLR0285 PROTEIN"/>
    <property type="match status" value="1"/>
</dbReference>
<dbReference type="Gene3D" id="3.80.30.30">
    <property type="match status" value="1"/>
</dbReference>
<evidence type="ECO:0000313" key="6">
    <source>
        <dbReference type="EMBL" id="GMG82971.1"/>
    </source>
</evidence>
<dbReference type="PROSITE" id="PS51918">
    <property type="entry name" value="RADICAL_SAM"/>
    <property type="match status" value="1"/>
</dbReference>
<dbReference type="SFLD" id="SFLDG01084">
    <property type="entry name" value="Uncharacterised_Radical_SAM_Su"/>
    <property type="match status" value="1"/>
</dbReference>
<feature type="compositionally biased region" description="Basic and acidic residues" evidence="4">
    <location>
        <begin position="40"/>
        <end position="52"/>
    </location>
</feature>
<keyword evidence="3" id="KW-0411">Iron-sulfur</keyword>
<protein>
    <submittedName>
        <fullName evidence="6">PA0069 family radical SAM protein</fullName>
    </submittedName>
</protein>
<dbReference type="InterPro" id="IPR006638">
    <property type="entry name" value="Elp3/MiaA/NifB-like_rSAM"/>
</dbReference>
<organism evidence="6 7">
    <name type="scientific">Paralimibaculum aggregatum</name>
    <dbReference type="NCBI Taxonomy" id="3036245"/>
    <lineage>
        <taxon>Bacteria</taxon>
        <taxon>Pseudomonadati</taxon>
        <taxon>Pseudomonadota</taxon>
        <taxon>Alphaproteobacteria</taxon>
        <taxon>Rhodobacterales</taxon>
        <taxon>Paracoccaceae</taxon>
        <taxon>Paralimibaculum</taxon>
    </lineage>
</organism>
<dbReference type="NCBIfam" id="NF033668">
    <property type="entry name" value="rSAM_PA0069"/>
    <property type="match status" value="1"/>
</dbReference>
<dbReference type="InterPro" id="IPR058240">
    <property type="entry name" value="rSAM_sf"/>
</dbReference>
<evidence type="ECO:0000313" key="7">
    <source>
        <dbReference type="Proteomes" id="UP001239909"/>
    </source>
</evidence>
<sequence>MEPPQVDELFEDDAAPSLFTDEIAPERRRGRGAARNPAVRYDRLTTGRTDDGWDREDDAPPVRTEVIRDASRSIIARNTSPDLPFDRSVNPYRGCEHGCIYCFARPSHAQLGLSPGLDFETRLVVKPRAAALLETALRRPGYRPAPLAIGTNTDAYQPIDREHGIMRELLEVLWAYRHPLFITTKGAHLTRDIDLLGRMGRAGLLQVAISLTTLDTRLSRAMEPRAAAPPRRLRLMRALAQAGVPVQVNTSPIIPALNDHEIERLIAAAAEAGASKVSYSVLRLPQEVSGLFQDWLAREYPDRAARVMGKVRELHGGRDYDPQWGKRMRGEGVYAQLISRRVRAAAARHGLDRALPALRCDLFRAPPRAGDQLALPL</sequence>
<dbReference type="CDD" id="cd01335">
    <property type="entry name" value="Radical_SAM"/>
    <property type="match status" value="1"/>
</dbReference>
<gene>
    <name evidence="6" type="ORF">LNKW23_21840</name>
</gene>
<evidence type="ECO:0000256" key="4">
    <source>
        <dbReference type="SAM" id="MobiDB-lite"/>
    </source>
</evidence>
<evidence type="ECO:0000256" key="2">
    <source>
        <dbReference type="ARBA" id="ARBA00023004"/>
    </source>
</evidence>
<dbReference type="SMART" id="SM00729">
    <property type="entry name" value="Elp3"/>
    <property type="match status" value="1"/>
</dbReference>
<comment type="caution">
    <text evidence="6">The sequence shown here is derived from an EMBL/GenBank/DDBJ whole genome shotgun (WGS) entry which is preliminary data.</text>
</comment>